<keyword evidence="4 7" id="KW-1133">Transmembrane helix</keyword>
<dbReference type="InterPro" id="IPR022764">
    <property type="entry name" value="Peptidase_S54_rhomboid_dom"/>
</dbReference>
<dbReference type="GO" id="GO:0016020">
    <property type="term" value="C:membrane"/>
    <property type="evidence" value="ECO:0007669"/>
    <property type="project" value="UniProtKB-SubCell"/>
</dbReference>
<proteinExistence type="evidence at transcript level"/>
<dbReference type="FunFam" id="1.20.1540.10:FF:000017">
    <property type="entry name" value="RHOMBOID-like protein 9, chloroplastic"/>
    <property type="match status" value="1"/>
</dbReference>
<evidence type="ECO:0000256" key="4">
    <source>
        <dbReference type="ARBA" id="ARBA00022989"/>
    </source>
</evidence>
<evidence type="ECO:0000256" key="6">
    <source>
        <dbReference type="SAM" id="MobiDB-lite"/>
    </source>
</evidence>
<comment type="subcellular location">
    <subcellularLocation>
        <location evidence="1">Membrane</location>
        <topology evidence="1">Multi-pass membrane protein</topology>
    </subcellularLocation>
</comment>
<dbReference type="Pfam" id="PF01694">
    <property type="entry name" value="Rhomboid"/>
    <property type="match status" value="1"/>
</dbReference>
<feature type="transmembrane region" description="Helical" evidence="7">
    <location>
        <begin position="257"/>
        <end position="276"/>
    </location>
</feature>
<dbReference type="Gene3D" id="1.20.1540.10">
    <property type="entry name" value="Rhomboid-like"/>
    <property type="match status" value="1"/>
</dbReference>
<dbReference type="EMBL" id="KM823845">
    <property type="protein sequence ID" value="AIY60709.1"/>
    <property type="molecule type" value="mRNA"/>
</dbReference>
<protein>
    <submittedName>
        <fullName evidence="9">Rhomboid protein Lonja_RBL9</fullName>
    </submittedName>
</protein>
<keyword evidence="3 7" id="KW-0812">Transmembrane</keyword>
<dbReference type="GO" id="GO:0004252">
    <property type="term" value="F:serine-type endopeptidase activity"/>
    <property type="evidence" value="ECO:0007669"/>
    <property type="project" value="InterPro"/>
</dbReference>
<feature type="transmembrane region" description="Helical" evidence="7">
    <location>
        <begin position="417"/>
        <end position="434"/>
    </location>
</feature>
<sequence length="446" mass="49682">MAVVPVCYKMYYKDQMCTVNLRKYVDVSRRIIHDRISVNGSKRDKLCTIWNALESGSNEKQLRSLDTYFGKLQHGSKQPSSNSLNNNRGELLDKTTQSKAEKGLGSLDNYLGKLKNKGESLNSNQSKARNRLGSLTDYLGKVNEDAKSKNYASRTSSDENTEAARYLPESDSENRVQKLKNYITVQKKDGPESSYDETSNLYLISTIVSINIAVFLFEIASPVRNPDSELFSLPLLYGAKINDLILLGEWWRLVTPMFLHTGILHVALGCWALLNFGPRVCRAYGSFTFFLIYILGGISGNLISFLHTPELTVGGTGPVFAIIGAWLIYEIQNRDASGKDDSESIFQKAIIATAFSCILSNFGPIDDWTHLGAAFSGMAYGFLTLPSLQLDDASTKAGQEEGITILAQRYADPCKSFLFFSLFILVLTSLLFIIEPPLDTLATYRY</sequence>
<evidence type="ECO:0000259" key="8">
    <source>
        <dbReference type="Pfam" id="PF01694"/>
    </source>
</evidence>
<accession>A0A0A7E6I6</accession>
<reference evidence="9" key="1">
    <citation type="journal article" date="2014" name="New Phytol.">
        <title>Differential evolution of members of the rhomboid gene family with conservative and divergent patterns.</title>
        <authorList>
            <person name="Li Q."/>
            <person name="Zhang N."/>
            <person name="Zhang L."/>
            <person name="Ma H."/>
        </authorList>
    </citation>
    <scope>NUCLEOTIDE SEQUENCE</scope>
</reference>
<dbReference type="InterPro" id="IPR035952">
    <property type="entry name" value="Rhomboid-like_sf"/>
</dbReference>
<feature type="region of interest" description="Disordered" evidence="6">
    <location>
        <begin position="147"/>
        <end position="170"/>
    </location>
</feature>
<evidence type="ECO:0000313" key="9">
    <source>
        <dbReference type="EMBL" id="AIY60709.1"/>
    </source>
</evidence>
<dbReference type="PANTHER" id="PTHR43731:SF30">
    <property type="entry name" value="RHOMBOID-LIKE PROTEIN 9, CHLOROPLASTIC"/>
    <property type="match status" value="1"/>
</dbReference>
<dbReference type="SUPFAM" id="SSF144091">
    <property type="entry name" value="Rhomboid-like"/>
    <property type="match status" value="1"/>
</dbReference>
<name>A0A0A7E6I6_LONJA</name>
<feature type="domain" description="Peptidase S54 rhomboid" evidence="8">
    <location>
        <begin position="248"/>
        <end position="386"/>
    </location>
</feature>
<dbReference type="AlphaFoldDB" id="A0A0A7E6I6"/>
<dbReference type="PANTHER" id="PTHR43731">
    <property type="entry name" value="RHOMBOID PROTEASE"/>
    <property type="match status" value="1"/>
</dbReference>
<feature type="transmembrane region" description="Helical" evidence="7">
    <location>
        <begin position="311"/>
        <end position="329"/>
    </location>
</feature>
<evidence type="ECO:0000256" key="1">
    <source>
        <dbReference type="ARBA" id="ARBA00004141"/>
    </source>
</evidence>
<feature type="transmembrane region" description="Helical" evidence="7">
    <location>
        <begin position="201"/>
        <end position="219"/>
    </location>
</feature>
<evidence type="ECO:0000256" key="5">
    <source>
        <dbReference type="ARBA" id="ARBA00023136"/>
    </source>
</evidence>
<feature type="transmembrane region" description="Helical" evidence="7">
    <location>
        <begin position="283"/>
        <end position="305"/>
    </location>
</feature>
<keyword evidence="5 7" id="KW-0472">Membrane</keyword>
<evidence type="ECO:0000256" key="7">
    <source>
        <dbReference type="SAM" id="Phobius"/>
    </source>
</evidence>
<evidence type="ECO:0000256" key="3">
    <source>
        <dbReference type="ARBA" id="ARBA00022692"/>
    </source>
</evidence>
<comment type="similarity">
    <text evidence="2">Belongs to the peptidase S54 family.</text>
</comment>
<organism evidence="9">
    <name type="scientific">Lonicera japonica</name>
    <name type="common">Japanese honeysuckle</name>
    <name type="synonym">Lonicera aureoreticulata</name>
    <dbReference type="NCBI Taxonomy" id="105884"/>
    <lineage>
        <taxon>Eukaryota</taxon>
        <taxon>Viridiplantae</taxon>
        <taxon>Streptophyta</taxon>
        <taxon>Embryophyta</taxon>
        <taxon>Tracheophyta</taxon>
        <taxon>Spermatophyta</taxon>
        <taxon>Magnoliopsida</taxon>
        <taxon>eudicotyledons</taxon>
        <taxon>Gunneridae</taxon>
        <taxon>Pentapetalae</taxon>
        <taxon>asterids</taxon>
        <taxon>campanulids</taxon>
        <taxon>Dipsacales</taxon>
        <taxon>Caprifoliaceae</taxon>
        <taxon>Lonicera</taxon>
    </lineage>
</organism>
<dbReference type="InterPro" id="IPR050925">
    <property type="entry name" value="Rhomboid_protease_S54"/>
</dbReference>
<evidence type="ECO:0000256" key="2">
    <source>
        <dbReference type="ARBA" id="ARBA00009045"/>
    </source>
</evidence>